<dbReference type="SUPFAM" id="SSF53067">
    <property type="entry name" value="Actin-like ATPase domain"/>
    <property type="match status" value="1"/>
</dbReference>
<protein>
    <submittedName>
        <fullName evidence="2">ROK family protein</fullName>
    </submittedName>
</protein>
<name>A0AAU8Q1P9_CORPS</name>
<dbReference type="KEGG" id="coe:CP258_00420"/>
<gene>
    <name evidence="2" type="ORF">CP258_00420</name>
</gene>
<dbReference type="InterPro" id="IPR000600">
    <property type="entry name" value="ROK"/>
</dbReference>
<dbReference type="SUPFAM" id="SSF46785">
    <property type="entry name" value="Winged helix' DNA-binding domain"/>
    <property type="match status" value="1"/>
</dbReference>
<dbReference type="PANTHER" id="PTHR18964">
    <property type="entry name" value="ROK (REPRESSOR, ORF, KINASE) FAMILY"/>
    <property type="match status" value="1"/>
</dbReference>
<dbReference type="EMBL" id="CP003540">
    <property type="protein sequence ID" value="AFK15737.1"/>
    <property type="molecule type" value="Genomic_DNA"/>
</dbReference>
<dbReference type="Proteomes" id="UP000006465">
    <property type="component" value="Chromosome"/>
</dbReference>
<sequence>MHTRSHLRNIPSFTQPSAPAASCLHLIRHFQPVTRSKLVHGSGKSQPTVTRAVAALMEVKLVRERPDLSIPNGPGRPTIPIELSTSPWVQIGLAVGTKTTYVGAYSTRGTVIQEKILDITPSQMSADQYAETLSTAIREIAELSELPLANVGIATSGHVNDLGLVTAKNLGWEGVDLAGRIYNRISVPVAITSAITAIAGAEQQAQNPDVPANSLIFYADDSIGAALQNPQEVMVLPLDENIHGASSLGAAAVALVEQARPKVLVLAGSAFENSEDALAVGQALRKSPHGTKDKLEIRVIPTHLDNARAAARAIAMDRLIEDPLGLAKRLITKRRRAAS</sequence>
<evidence type="ECO:0000313" key="2">
    <source>
        <dbReference type="EMBL" id="AFK15737.1"/>
    </source>
</evidence>
<dbReference type="Gene3D" id="3.30.420.40">
    <property type="match status" value="1"/>
</dbReference>
<organism evidence="2 3">
    <name type="scientific">Corynebacterium pseudotuberculosis 258</name>
    <dbReference type="NCBI Taxonomy" id="1168865"/>
    <lineage>
        <taxon>Bacteria</taxon>
        <taxon>Bacillati</taxon>
        <taxon>Actinomycetota</taxon>
        <taxon>Actinomycetes</taxon>
        <taxon>Mycobacteriales</taxon>
        <taxon>Corynebacteriaceae</taxon>
        <taxon>Corynebacterium</taxon>
    </lineage>
</organism>
<dbReference type="InterPro" id="IPR036388">
    <property type="entry name" value="WH-like_DNA-bd_sf"/>
</dbReference>
<dbReference type="InterPro" id="IPR036390">
    <property type="entry name" value="WH_DNA-bd_sf"/>
</dbReference>
<accession>A0AAU8Q1P9</accession>
<comment type="similarity">
    <text evidence="1">Belongs to the ROK (NagC/XylR) family.</text>
</comment>
<dbReference type="Pfam" id="PF00480">
    <property type="entry name" value="ROK"/>
    <property type="match status" value="1"/>
</dbReference>
<dbReference type="AlphaFoldDB" id="A0AAU8Q1P9"/>
<dbReference type="Gene3D" id="1.10.10.10">
    <property type="entry name" value="Winged helix-like DNA-binding domain superfamily/Winged helix DNA-binding domain"/>
    <property type="match status" value="1"/>
</dbReference>
<dbReference type="RefSeq" id="WP_014523741.1">
    <property type="nucleotide sequence ID" value="NC_017945.3"/>
</dbReference>
<evidence type="ECO:0000256" key="1">
    <source>
        <dbReference type="ARBA" id="ARBA00006479"/>
    </source>
</evidence>
<proteinExistence type="inferred from homology"/>
<dbReference type="PANTHER" id="PTHR18964:SF149">
    <property type="entry name" value="BIFUNCTIONAL UDP-N-ACETYLGLUCOSAMINE 2-EPIMERASE_N-ACETYLMANNOSAMINE KINASE"/>
    <property type="match status" value="1"/>
</dbReference>
<dbReference type="InterPro" id="IPR043129">
    <property type="entry name" value="ATPase_NBD"/>
</dbReference>
<evidence type="ECO:0000313" key="3">
    <source>
        <dbReference type="Proteomes" id="UP000006465"/>
    </source>
</evidence>
<reference evidence="2 3" key="1">
    <citation type="journal article" date="2013" name="J. Biotechnol.">
        <title>Genome sequence of Corynebacterium pseudotuberculosis biovar equi strain 258 and prediction of antigenic targets to improve biotechnological vaccine production.</title>
        <authorList>
            <person name="Soares S.C."/>
            <person name="Trost E."/>
            <person name="Ramos R.T."/>
            <person name="Carneiro A.R."/>
            <person name="Santos A.R."/>
            <person name="Pinto A.C."/>
            <person name="Barbosa E."/>
            <person name="Aburjaile F."/>
            <person name="Ali A."/>
            <person name="Diniz C.A."/>
            <person name="Hassan S.S."/>
            <person name="Fiaux K."/>
            <person name="Guimaraes L.C."/>
            <person name="Bakhtiar S.M."/>
            <person name="Pereira U."/>
            <person name="Almeida S.S."/>
            <person name="Abreu V.A."/>
            <person name="Rocha F.S."/>
            <person name="Dorella F.A."/>
            <person name="Miyoshi A."/>
            <person name="Silva A."/>
            <person name="Azevedo V."/>
            <person name="Tauch A."/>
        </authorList>
    </citation>
    <scope>NUCLEOTIDE SEQUENCE [LARGE SCALE GENOMIC DNA]</scope>
    <source>
        <strain evidence="2 3">258</strain>
    </source>
</reference>